<evidence type="ECO:0000256" key="1">
    <source>
        <dbReference type="ARBA" id="ARBA00022723"/>
    </source>
</evidence>
<gene>
    <name evidence="5" type="ORF">AK812_SmicGene25323</name>
</gene>
<feature type="domain" description="JmjC" evidence="4">
    <location>
        <begin position="150"/>
        <end position="303"/>
    </location>
</feature>
<evidence type="ECO:0000313" key="6">
    <source>
        <dbReference type="Proteomes" id="UP000186817"/>
    </source>
</evidence>
<dbReference type="GO" id="GO:0032453">
    <property type="term" value="F:histone H3K4 demethylase activity"/>
    <property type="evidence" value="ECO:0007669"/>
    <property type="project" value="TreeGrafter"/>
</dbReference>
<keyword evidence="3" id="KW-0805">Transcription regulation</keyword>
<comment type="caution">
    <text evidence="5">The sequence shown here is derived from an EMBL/GenBank/DDBJ whole genome shotgun (WGS) entry which is preliminary data.</text>
</comment>
<keyword evidence="3" id="KW-0560">Oxidoreductase</keyword>
<evidence type="ECO:0000256" key="3">
    <source>
        <dbReference type="RuleBase" id="RU366061"/>
    </source>
</evidence>
<dbReference type="InterPro" id="IPR003347">
    <property type="entry name" value="JmjC_dom"/>
</dbReference>
<organism evidence="5 6">
    <name type="scientific">Symbiodinium microadriaticum</name>
    <name type="common">Dinoflagellate</name>
    <name type="synonym">Zooxanthella microadriatica</name>
    <dbReference type="NCBI Taxonomy" id="2951"/>
    <lineage>
        <taxon>Eukaryota</taxon>
        <taxon>Sar</taxon>
        <taxon>Alveolata</taxon>
        <taxon>Dinophyceae</taxon>
        <taxon>Suessiales</taxon>
        <taxon>Symbiodiniaceae</taxon>
        <taxon>Symbiodinium</taxon>
    </lineage>
</organism>
<accession>A0A1Q9DCC9</accession>
<comment type="cofactor">
    <cofactor evidence="3">
        <name>Fe(2+)</name>
        <dbReference type="ChEBI" id="CHEBI:29033"/>
    </cofactor>
    <text evidence="3">Binds 1 Fe(2+) ion per subunit.</text>
</comment>
<dbReference type="Pfam" id="PF08007">
    <property type="entry name" value="JmjC_2"/>
    <property type="match status" value="1"/>
</dbReference>
<dbReference type="Proteomes" id="UP000186817">
    <property type="component" value="Unassembled WGS sequence"/>
</dbReference>
<keyword evidence="3" id="KW-0539">Nucleus</keyword>
<sequence length="482" mass="52304">MICGMTKQTTWDSFQLHARPARHSSGARLQEQLWYQVLPEHDPPTLAMTWADLFHGLAKSGAFKELWVGAARWPFLLPRLRCVEGALKLEDIANGLAVASRVGEKIPAAIGLFLPGPGIDETCVNSQLPPVTCQTDLEELLGFGTIFLNAASKHWRSLARICQEAGAAFAFPANINVYITAPGRGASTRPHADHHDVLILQSEGCKRWQIFAPPQGCSERYRKHPLYRGKGDDVLSKEELGEALLDVTLRPGECLFIPSGFPHATSTACEHTGEVPAASVHLTLGLSAADCGLTYHTLAGQVLLEMGLEPEVGSFWALQRPVPLGCLAQGEGADVVRHLATELRRVVSELSDLSSEVLEMGLWDAASLVASRWYDIWADLLQIHDDGYEAVISAQAGSSVVATGLIGTSVFHSLPRPCNDGAFDGMEDEAAADPSIVAATSSAAKFCEFIRARLPALELRWRDVFKEKANNLKIPSIFEAVD</sequence>
<keyword evidence="2 3" id="KW-0408">Iron</keyword>
<proteinExistence type="inferred from homology"/>
<dbReference type="PANTHER" id="PTHR13096">
    <property type="entry name" value="MINA53 MYC INDUCED NUCLEAR ANTIGEN"/>
    <property type="match status" value="1"/>
</dbReference>
<dbReference type="PROSITE" id="PS51184">
    <property type="entry name" value="JMJC"/>
    <property type="match status" value="1"/>
</dbReference>
<reference evidence="5 6" key="1">
    <citation type="submission" date="2016-02" db="EMBL/GenBank/DDBJ databases">
        <title>Genome analysis of coral dinoflagellate symbionts highlights evolutionary adaptations to a symbiotic lifestyle.</title>
        <authorList>
            <person name="Aranda M."/>
            <person name="Li Y."/>
            <person name="Liew Y.J."/>
            <person name="Baumgarten S."/>
            <person name="Simakov O."/>
            <person name="Wilson M."/>
            <person name="Piel J."/>
            <person name="Ashoor H."/>
            <person name="Bougouffa S."/>
            <person name="Bajic V.B."/>
            <person name="Ryu T."/>
            <person name="Ravasi T."/>
            <person name="Bayer T."/>
            <person name="Micklem G."/>
            <person name="Kim H."/>
            <person name="Bhak J."/>
            <person name="Lajeunesse T.C."/>
            <person name="Voolstra C.R."/>
        </authorList>
    </citation>
    <scope>NUCLEOTIDE SEQUENCE [LARGE SCALE GENOMIC DNA]</scope>
    <source>
        <strain evidence="5 6">CCMP2467</strain>
    </source>
</reference>
<dbReference type="AlphaFoldDB" id="A0A1Q9DCC9"/>
<dbReference type="GO" id="GO:0032259">
    <property type="term" value="P:methylation"/>
    <property type="evidence" value="ECO:0007669"/>
    <property type="project" value="UniProtKB-KW"/>
</dbReference>
<comment type="similarity">
    <text evidence="3">Belongs to the ROX family.</text>
</comment>
<protein>
    <recommendedName>
        <fullName evidence="3">Bifunctional lysine-specific demethylase and histidyl-hydroxylase</fullName>
        <ecNumber evidence="3">1.14.11.-</ecNumber>
    </recommendedName>
</protein>
<keyword evidence="5" id="KW-0808">Transferase</keyword>
<evidence type="ECO:0000256" key="2">
    <source>
        <dbReference type="ARBA" id="ARBA00023004"/>
    </source>
</evidence>
<dbReference type="GO" id="GO:0051864">
    <property type="term" value="F:histone H3K36 demethylase activity"/>
    <property type="evidence" value="ECO:0007669"/>
    <property type="project" value="TreeGrafter"/>
</dbReference>
<dbReference type="GO" id="GO:0008168">
    <property type="term" value="F:methyltransferase activity"/>
    <property type="evidence" value="ECO:0007669"/>
    <property type="project" value="UniProtKB-KW"/>
</dbReference>
<dbReference type="SMART" id="SM00558">
    <property type="entry name" value="JmjC"/>
    <property type="match status" value="1"/>
</dbReference>
<evidence type="ECO:0000259" key="4">
    <source>
        <dbReference type="PROSITE" id="PS51184"/>
    </source>
</evidence>
<evidence type="ECO:0000313" key="5">
    <source>
        <dbReference type="EMBL" id="OLP92822.1"/>
    </source>
</evidence>
<comment type="subcellular location">
    <subcellularLocation>
        <location evidence="3">Nucleus</location>
    </subcellularLocation>
</comment>
<keyword evidence="6" id="KW-1185">Reference proteome</keyword>
<dbReference type="InterPro" id="IPR039994">
    <property type="entry name" value="NO66-like"/>
</dbReference>
<dbReference type="SUPFAM" id="SSF51197">
    <property type="entry name" value="Clavaminate synthase-like"/>
    <property type="match status" value="1"/>
</dbReference>
<name>A0A1Q9DCC9_SYMMI</name>
<keyword evidence="3" id="KW-0223">Dioxygenase</keyword>
<dbReference type="GO" id="GO:0005730">
    <property type="term" value="C:nucleolus"/>
    <property type="evidence" value="ECO:0007669"/>
    <property type="project" value="TreeGrafter"/>
</dbReference>
<dbReference type="EMBL" id="LSRX01000605">
    <property type="protein sequence ID" value="OLP92822.1"/>
    <property type="molecule type" value="Genomic_DNA"/>
</dbReference>
<dbReference type="GO" id="GO:0005506">
    <property type="term" value="F:iron ion binding"/>
    <property type="evidence" value="ECO:0007669"/>
    <property type="project" value="UniProtKB-UniRule"/>
</dbReference>
<dbReference type="OMA" id="TSTACEH"/>
<dbReference type="PANTHER" id="PTHR13096:SF8">
    <property type="entry name" value="RIBOSOMAL OXYGENASE 1"/>
    <property type="match status" value="1"/>
</dbReference>
<dbReference type="OrthoDB" id="425950at2759"/>
<dbReference type="Gene3D" id="2.60.120.650">
    <property type="entry name" value="Cupin"/>
    <property type="match status" value="1"/>
</dbReference>
<dbReference type="EC" id="1.14.11.-" evidence="3"/>
<comment type="function">
    <text evidence="3">Oxygenase that can act as both a histone lysine demethylase and a ribosomal histidine hydroxylase.</text>
</comment>
<keyword evidence="1 3" id="KW-0479">Metal-binding</keyword>
<keyword evidence="5" id="KW-0489">Methyltransferase</keyword>
<keyword evidence="3" id="KW-0804">Transcription</keyword>